<dbReference type="EMBL" id="LN728061">
    <property type="protein sequence ID" value="CEP12549.1"/>
    <property type="molecule type" value="Genomic_DNA"/>
</dbReference>
<dbReference type="SUPFAM" id="SSF56112">
    <property type="entry name" value="Protein kinase-like (PK-like)"/>
    <property type="match status" value="1"/>
</dbReference>
<dbReference type="Proteomes" id="UP000054107">
    <property type="component" value="Unassembled WGS sequence"/>
</dbReference>
<dbReference type="PANTHER" id="PTHR24350">
    <property type="entry name" value="SERINE/THREONINE-PROTEIN KINASE IAL-RELATED"/>
    <property type="match status" value="1"/>
</dbReference>
<dbReference type="InterPro" id="IPR011009">
    <property type="entry name" value="Kinase-like_dom_sf"/>
</dbReference>
<evidence type="ECO:0000256" key="3">
    <source>
        <dbReference type="ARBA" id="ARBA00022741"/>
    </source>
</evidence>
<organism evidence="8 9">
    <name type="scientific">Parasitella parasitica</name>
    <dbReference type="NCBI Taxonomy" id="35722"/>
    <lineage>
        <taxon>Eukaryota</taxon>
        <taxon>Fungi</taxon>
        <taxon>Fungi incertae sedis</taxon>
        <taxon>Mucoromycota</taxon>
        <taxon>Mucoromycotina</taxon>
        <taxon>Mucoromycetes</taxon>
        <taxon>Mucorales</taxon>
        <taxon>Mucorineae</taxon>
        <taxon>Mucoraceae</taxon>
        <taxon>Parasitella</taxon>
    </lineage>
</organism>
<dbReference type="Gene3D" id="1.10.510.10">
    <property type="entry name" value="Transferase(Phosphotransferase) domain 1"/>
    <property type="match status" value="1"/>
</dbReference>
<keyword evidence="3" id="KW-0547">Nucleotide-binding</keyword>
<keyword evidence="1" id="KW-0723">Serine/threonine-protein kinase</keyword>
<feature type="region of interest" description="Disordered" evidence="6">
    <location>
        <begin position="42"/>
        <end position="85"/>
    </location>
</feature>
<dbReference type="SMART" id="SM00220">
    <property type="entry name" value="S_TKc"/>
    <property type="match status" value="1"/>
</dbReference>
<proteinExistence type="predicted"/>
<feature type="compositionally biased region" description="Polar residues" evidence="6">
    <location>
        <begin position="439"/>
        <end position="448"/>
    </location>
</feature>
<protein>
    <recommendedName>
        <fullName evidence="7">Protein kinase domain-containing protein</fullName>
    </recommendedName>
</protein>
<dbReference type="OrthoDB" id="410920at2759"/>
<feature type="region of interest" description="Disordered" evidence="6">
    <location>
        <begin position="99"/>
        <end position="128"/>
    </location>
</feature>
<evidence type="ECO:0000256" key="4">
    <source>
        <dbReference type="ARBA" id="ARBA00022777"/>
    </source>
</evidence>
<feature type="region of interest" description="Disordered" evidence="6">
    <location>
        <begin position="439"/>
        <end position="498"/>
    </location>
</feature>
<sequence>MLDDDTCKTKNRMPQLFMNDLRNKKTLIKSWWRQLKRSKTNDKDDTTLDWRSLSPDKPPLPFFIPDKSTTSVHHDTSVDKKPISSMPALLADTTLIDPAHIESPSSTSSSNSSNTKSPNSRSNTFDNYQPLCPILEESETMATESNESNESNVLQNGESQMQRQNSTSSQTDRVITDIVDNKQSVSNSVAAAPSTQEPANDLQQPEPPTCPSPPITSPSVKTETSTPWSETKATQKTPTDQFMPLDLVGNEHLCKRKFAKMVLAANKFQQHQQQQIQVPEAHNERPSEMALLFDEGGNIDMMRMVRQGKSEYHKFCGNSQYVPPELSVNVEYHSELADVWVLGVFLYRMLVGRYPFSASNDQQLFKKMLNSDFSIPNELSEDAKDLIKRMLAPDSSRASLDLIIYHPWLKPYRPLLLDRYHHTIATGATMKANRPMYIHSSSNSTKTTIAKRPPATNAKQRSILNGKSIRRSNSVNTTTPSTNSSATNEPKYKKTKHNAKNKGFIKKAFSLLLQGPFPPPKKPYQALAHLGTRESVFAKHKV</sequence>
<feature type="compositionally biased region" description="Polar residues" evidence="6">
    <location>
        <begin position="140"/>
        <end position="173"/>
    </location>
</feature>
<dbReference type="AlphaFoldDB" id="A0A0B7NC12"/>
<feature type="compositionally biased region" description="Low complexity" evidence="6">
    <location>
        <begin position="472"/>
        <end position="488"/>
    </location>
</feature>
<dbReference type="GO" id="GO:0005524">
    <property type="term" value="F:ATP binding"/>
    <property type="evidence" value="ECO:0007669"/>
    <property type="project" value="UniProtKB-KW"/>
</dbReference>
<dbReference type="Pfam" id="PF00069">
    <property type="entry name" value="Pkinase"/>
    <property type="match status" value="1"/>
</dbReference>
<keyword evidence="4" id="KW-0418">Kinase</keyword>
<evidence type="ECO:0000313" key="9">
    <source>
        <dbReference type="Proteomes" id="UP000054107"/>
    </source>
</evidence>
<evidence type="ECO:0000259" key="7">
    <source>
        <dbReference type="PROSITE" id="PS50011"/>
    </source>
</evidence>
<dbReference type="PROSITE" id="PS50011">
    <property type="entry name" value="PROTEIN_KINASE_DOM"/>
    <property type="match status" value="1"/>
</dbReference>
<name>A0A0B7NC12_9FUNG</name>
<reference evidence="8 9" key="1">
    <citation type="submission" date="2014-09" db="EMBL/GenBank/DDBJ databases">
        <authorList>
            <person name="Ellenberger Sabrina"/>
        </authorList>
    </citation>
    <scope>NUCLEOTIDE SEQUENCE [LARGE SCALE GENOMIC DNA]</scope>
    <source>
        <strain evidence="8 9">CBS 412.66</strain>
    </source>
</reference>
<evidence type="ECO:0000313" key="8">
    <source>
        <dbReference type="EMBL" id="CEP12549.1"/>
    </source>
</evidence>
<feature type="compositionally biased region" description="Pro residues" evidence="6">
    <location>
        <begin position="205"/>
        <end position="216"/>
    </location>
</feature>
<feature type="compositionally biased region" description="Polar residues" evidence="6">
    <location>
        <begin position="181"/>
        <end position="203"/>
    </location>
</feature>
<feature type="region of interest" description="Disordered" evidence="6">
    <location>
        <begin position="140"/>
        <end position="235"/>
    </location>
</feature>
<evidence type="ECO:0000256" key="1">
    <source>
        <dbReference type="ARBA" id="ARBA00022527"/>
    </source>
</evidence>
<evidence type="ECO:0000256" key="2">
    <source>
        <dbReference type="ARBA" id="ARBA00022679"/>
    </source>
</evidence>
<evidence type="ECO:0000256" key="6">
    <source>
        <dbReference type="SAM" id="MobiDB-lite"/>
    </source>
</evidence>
<feature type="compositionally biased region" description="Low complexity" evidence="6">
    <location>
        <begin position="103"/>
        <end position="124"/>
    </location>
</feature>
<keyword evidence="2" id="KW-0808">Transferase</keyword>
<keyword evidence="5" id="KW-0067">ATP-binding</keyword>
<evidence type="ECO:0000256" key="5">
    <source>
        <dbReference type="ARBA" id="ARBA00022840"/>
    </source>
</evidence>
<feature type="compositionally biased region" description="Polar residues" evidence="6">
    <location>
        <begin position="220"/>
        <end position="235"/>
    </location>
</feature>
<feature type="domain" description="Protein kinase" evidence="7">
    <location>
        <begin position="101"/>
        <end position="409"/>
    </location>
</feature>
<gene>
    <name evidence="8" type="primary">PARPA_06520.1 scaffold 22734</name>
</gene>
<dbReference type="GO" id="GO:0004674">
    <property type="term" value="F:protein serine/threonine kinase activity"/>
    <property type="evidence" value="ECO:0007669"/>
    <property type="project" value="UniProtKB-KW"/>
</dbReference>
<accession>A0A0B7NC12</accession>
<dbReference type="InterPro" id="IPR000719">
    <property type="entry name" value="Prot_kinase_dom"/>
</dbReference>
<keyword evidence="9" id="KW-1185">Reference proteome</keyword>
<dbReference type="InterPro" id="IPR030616">
    <property type="entry name" value="Aur-like"/>
</dbReference>
<feature type="compositionally biased region" description="Basic and acidic residues" evidence="6">
    <location>
        <begin position="72"/>
        <end position="82"/>
    </location>
</feature>